<protein>
    <submittedName>
        <fullName evidence="1">Uncharacterized protein</fullName>
    </submittedName>
</protein>
<sequence length="47" mass="5773">MIHKLIRFKAKKENLEEVIELIKYFLDNILENEPDTLYYESIQDEDQ</sequence>
<dbReference type="EMBL" id="BART01027264">
    <property type="protein sequence ID" value="GAG91351.1"/>
    <property type="molecule type" value="Genomic_DNA"/>
</dbReference>
<name>X1D4D3_9ZZZZ</name>
<evidence type="ECO:0000313" key="1">
    <source>
        <dbReference type="EMBL" id="GAG91351.1"/>
    </source>
</evidence>
<dbReference type="AlphaFoldDB" id="X1D4D3"/>
<accession>X1D4D3</accession>
<organism evidence="1">
    <name type="scientific">marine sediment metagenome</name>
    <dbReference type="NCBI Taxonomy" id="412755"/>
    <lineage>
        <taxon>unclassified sequences</taxon>
        <taxon>metagenomes</taxon>
        <taxon>ecological metagenomes</taxon>
    </lineage>
</organism>
<feature type="non-terminal residue" evidence="1">
    <location>
        <position position="47"/>
    </location>
</feature>
<gene>
    <name evidence="1" type="ORF">S01H4_48370</name>
</gene>
<dbReference type="Gene3D" id="3.30.70.100">
    <property type="match status" value="1"/>
</dbReference>
<proteinExistence type="predicted"/>
<comment type="caution">
    <text evidence="1">The sequence shown here is derived from an EMBL/GenBank/DDBJ whole genome shotgun (WGS) entry which is preliminary data.</text>
</comment>
<reference evidence="1" key="1">
    <citation type="journal article" date="2014" name="Front. Microbiol.">
        <title>High frequency of phylogenetically diverse reductive dehalogenase-homologous genes in deep subseafloor sedimentary metagenomes.</title>
        <authorList>
            <person name="Kawai M."/>
            <person name="Futagami T."/>
            <person name="Toyoda A."/>
            <person name="Takaki Y."/>
            <person name="Nishi S."/>
            <person name="Hori S."/>
            <person name="Arai W."/>
            <person name="Tsubouchi T."/>
            <person name="Morono Y."/>
            <person name="Uchiyama I."/>
            <person name="Ito T."/>
            <person name="Fujiyama A."/>
            <person name="Inagaki F."/>
            <person name="Takami H."/>
        </authorList>
    </citation>
    <scope>NUCLEOTIDE SEQUENCE</scope>
    <source>
        <strain evidence="1">Expedition CK06-06</strain>
    </source>
</reference>
<dbReference type="InterPro" id="IPR011008">
    <property type="entry name" value="Dimeric_a/b-barrel"/>
</dbReference>
<dbReference type="SUPFAM" id="SSF54909">
    <property type="entry name" value="Dimeric alpha+beta barrel"/>
    <property type="match status" value="1"/>
</dbReference>